<dbReference type="PANTHER" id="PTHR16165:SF5">
    <property type="entry name" value="NXPE FAMILY MEMBER 3"/>
    <property type="match status" value="1"/>
</dbReference>
<dbReference type="Gene3D" id="2.60.40.10">
    <property type="entry name" value="Immunoglobulins"/>
    <property type="match status" value="1"/>
</dbReference>
<dbReference type="Pfam" id="PF24536">
    <property type="entry name" value="NXPE4_C"/>
    <property type="match status" value="1"/>
</dbReference>
<dbReference type="InterPro" id="IPR026845">
    <property type="entry name" value="NXPH/NXPE"/>
</dbReference>
<dbReference type="GeneID" id="102801540"/>
<dbReference type="InterPro" id="IPR057106">
    <property type="entry name" value="NXPE4_C"/>
</dbReference>
<keyword evidence="3" id="KW-1185">Reference proteome</keyword>
<gene>
    <name evidence="4" type="primary">LOC102801540</name>
</gene>
<dbReference type="Proteomes" id="UP000694865">
    <property type="component" value="Unplaced"/>
</dbReference>
<organism evidence="3 4">
    <name type="scientific">Saccoglossus kowalevskii</name>
    <name type="common">Acorn worm</name>
    <dbReference type="NCBI Taxonomy" id="10224"/>
    <lineage>
        <taxon>Eukaryota</taxon>
        <taxon>Metazoa</taxon>
        <taxon>Hemichordata</taxon>
        <taxon>Enteropneusta</taxon>
        <taxon>Harrimaniidae</taxon>
        <taxon>Saccoglossus</taxon>
    </lineage>
</organism>
<feature type="domain" description="NXPE C-terminal" evidence="2">
    <location>
        <begin position="385"/>
        <end position="528"/>
    </location>
</feature>
<comment type="similarity">
    <text evidence="1">Belongs to the NXPE family.</text>
</comment>
<proteinExistence type="inferred from homology"/>
<dbReference type="RefSeq" id="XP_006823347.1">
    <property type="nucleotide sequence ID" value="XM_006823284.1"/>
</dbReference>
<accession>A0ABM0MTK6</accession>
<evidence type="ECO:0000256" key="1">
    <source>
        <dbReference type="ARBA" id="ARBA00005431"/>
    </source>
</evidence>
<dbReference type="InterPro" id="IPR013783">
    <property type="entry name" value="Ig-like_fold"/>
</dbReference>
<dbReference type="PANTHER" id="PTHR16165">
    <property type="entry name" value="NXPE FAMILY MEMBER"/>
    <property type="match status" value="1"/>
</dbReference>
<sequence length="534" mass="61079">MVNTTTDTIVRQHPELHQQKFEHNNEEIERPGGYDVAHHGVLRLFMQVFAIGEYMKDVPLLIGTNLIRASRDEVRANTYTLVRQILVEGMAEVMLHNTNIQKGEFVHIVIEARDKNNRKRNRGGDFFMAVMQNTKLGKSTAGRVIDYANGTYSVFFYAAWAGNGSVRVQLAFTREIINFIRQVVKTKEKLQGIAGNFTDGVTIESSNCSMISEGLWSDKCEYMNANSMGKTVLVCDRPSTLKCSQLNVISRSVKKMNKITADQMQGVADLFEKTSYMSRLQATPLSVTIQDGAVTAQPLESCGSDIPVPLSDGYWETRELFIPLVCRSKQWSKEEVHRCLSDKTIIASGDSTVKQIGKILIAQYEYHGFLERFHFMAPRAGRDEETVPEFVFESDLIDSITYNECQSKVSFVMLNFCFHYGMWSTQSYIERLFRAKLAVERFIKRCPNSKVMIKLSHPREHVFREQSVHSSNWVFYDQNRIIRYVFAGIGVLFLDIWDMVSSSLEKNMLHMSSNVIQQEINLMLSYICHEMVGK</sequence>
<dbReference type="Pfam" id="PF06312">
    <property type="entry name" value="Neurexophilin"/>
    <property type="match status" value="1"/>
</dbReference>
<reference evidence="4" key="1">
    <citation type="submission" date="2025-08" db="UniProtKB">
        <authorList>
            <consortium name="RefSeq"/>
        </authorList>
    </citation>
    <scope>IDENTIFICATION</scope>
    <source>
        <tissue evidence="4">Testes</tissue>
    </source>
</reference>
<dbReference type="InterPro" id="IPR014756">
    <property type="entry name" value="Ig_E-set"/>
</dbReference>
<evidence type="ECO:0000313" key="3">
    <source>
        <dbReference type="Proteomes" id="UP000694865"/>
    </source>
</evidence>
<dbReference type="SUPFAM" id="SSF81296">
    <property type="entry name" value="E set domains"/>
    <property type="match status" value="1"/>
</dbReference>
<protein>
    <submittedName>
        <fullName evidence="4">NXPE family member 2-like</fullName>
    </submittedName>
</protein>
<evidence type="ECO:0000259" key="2">
    <source>
        <dbReference type="Pfam" id="PF24536"/>
    </source>
</evidence>
<name>A0ABM0MTK6_SACKO</name>
<evidence type="ECO:0000313" key="4">
    <source>
        <dbReference type="RefSeq" id="XP_006823347.1"/>
    </source>
</evidence>